<accession>A0A0T5P928</accession>
<evidence type="ECO:0008006" key="6">
    <source>
        <dbReference type="Google" id="ProtNLM"/>
    </source>
</evidence>
<evidence type="ECO:0000313" key="4">
    <source>
        <dbReference type="Proteomes" id="UP000051401"/>
    </source>
</evidence>
<reference evidence="2 4" key="1">
    <citation type="submission" date="2015-04" db="EMBL/GenBank/DDBJ databases">
        <title>The draft genome sequence of Roseovarius indicus B108T.</title>
        <authorList>
            <person name="Li G."/>
            <person name="Lai Q."/>
            <person name="Shao Z."/>
            <person name="Yan P."/>
        </authorList>
    </citation>
    <scope>NUCLEOTIDE SEQUENCE [LARGE SCALE GENOMIC DNA]</scope>
    <source>
        <strain evidence="2 4">B108</strain>
    </source>
</reference>
<dbReference type="AlphaFoldDB" id="A0A0T5P928"/>
<name>A0A0T5P928_9RHOB</name>
<dbReference type="Proteomes" id="UP000051401">
    <property type="component" value="Unassembled WGS sequence"/>
</dbReference>
<dbReference type="PATRIC" id="fig|540747.5.peg.5290"/>
<dbReference type="EMBL" id="CP031598">
    <property type="protein sequence ID" value="QEW24610.1"/>
    <property type="molecule type" value="Genomic_DNA"/>
</dbReference>
<dbReference type="Proteomes" id="UP000325785">
    <property type="component" value="Chromosome"/>
</dbReference>
<keyword evidence="1" id="KW-0472">Membrane</keyword>
<reference evidence="3 5" key="2">
    <citation type="submission" date="2018-08" db="EMBL/GenBank/DDBJ databases">
        <title>Genetic Globetrotter - A new plasmid hitch-hiking vast phylogenetic and geographic distances.</title>
        <authorList>
            <person name="Vollmers J."/>
            <person name="Petersen J."/>
        </authorList>
    </citation>
    <scope>NUCLEOTIDE SEQUENCE [LARGE SCALE GENOMIC DNA]</scope>
    <source>
        <strain evidence="3 5">DSM 26383</strain>
    </source>
</reference>
<gene>
    <name evidence="3" type="ORF">RIdsm_00391</name>
    <name evidence="2" type="ORF">XM52_11565</name>
</gene>
<dbReference type="OrthoDB" id="8560762at2"/>
<keyword evidence="4" id="KW-1185">Reference proteome</keyword>
<feature type="transmembrane region" description="Helical" evidence="1">
    <location>
        <begin position="6"/>
        <end position="26"/>
    </location>
</feature>
<keyword evidence="1" id="KW-0812">Transmembrane</keyword>
<sequence>MLMQWLEGLSYVVTVLGFPIAIYVIVREERLRRINEEHELHRNLTQEYDGFLRLVMDNADLLLMSRGAPKSTLTDEQRERRDIVFEMLVSLFEKAYIILHSEHLTGDAKRRWLSWEDDMIDWLRRPDFRAALPRLLEGEDDAFSRYITGLTEKADKRGAYSP</sequence>
<protein>
    <recommendedName>
        <fullName evidence="6">DUF4760 domain-containing protein</fullName>
    </recommendedName>
</protein>
<dbReference type="EMBL" id="LAXI01000006">
    <property type="protein sequence ID" value="KRS17648.1"/>
    <property type="molecule type" value="Genomic_DNA"/>
</dbReference>
<evidence type="ECO:0000313" key="2">
    <source>
        <dbReference type="EMBL" id="KRS17648.1"/>
    </source>
</evidence>
<evidence type="ECO:0000256" key="1">
    <source>
        <dbReference type="SAM" id="Phobius"/>
    </source>
</evidence>
<keyword evidence="1" id="KW-1133">Transmembrane helix</keyword>
<evidence type="ECO:0000313" key="5">
    <source>
        <dbReference type="Proteomes" id="UP000325785"/>
    </source>
</evidence>
<evidence type="ECO:0000313" key="3">
    <source>
        <dbReference type="EMBL" id="QEW24610.1"/>
    </source>
</evidence>
<dbReference type="RefSeq" id="WP_057816290.1">
    <property type="nucleotide sequence ID" value="NZ_CP031598.1"/>
</dbReference>
<organism evidence="2 4">
    <name type="scientific">Roseovarius indicus</name>
    <dbReference type="NCBI Taxonomy" id="540747"/>
    <lineage>
        <taxon>Bacteria</taxon>
        <taxon>Pseudomonadati</taxon>
        <taxon>Pseudomonadota</taxon>
        <taxon>Alphaproteobacteria</taxon>
        <taxon>Rhodobacterales</taxon>
        <taxon>Roseobacteraceae</taxon>
        <taxon>Roseovarius</taxon>
    </lineage>
</organism>
<dbReference type="KEGG" id="rid:RIdsm_00391"/>
<proteinExistence type="predicted"/>